<keyword evidence="4" id="KW-0788">Thiol protease</keyword>
<dbReference type="InterPro" id="IPR051202">
    <property type="entry name" value="Peptidase_C40"/>
</dbReference>
<dbReference type="Gene3D" id="1.10.101.10">
    <property type="entry name" value="PGBD-like superfamily/PGBD"/>
    <property type="match status" value="6"/>
</dbReference>
<dbReference type="SUPFAM" id="SSF54001">
    <property type="entry name" value="Cysteine proteinases"/>
    <property type="match status" value="1"/>
</dbReference>
<dbReference type="PANTHER" id="PTHR47053:SF1">
    <property type="entry name" value="MUREIN DD-ENDOPEPTIDASE MEPH-RELATED"/>
    <property type="match status" value="1"/>
</dbReference>
<dbReference type="HOGENOM" id="CLU_029772_0_0_9"/>
<keyword evidence="5" id="KW-0732">Signal</keyword>
<dbReference type="Gene3D" id="3.90.1720.10">
    <property type="entry name" value="endopeptidase domain like (from Nostoc punctiforme)"/>
    <property type="match status" value="1"/>
</dbReference>
<feature type="signal peptide" evidence="5">
    <location>
        <begin position="1"/>
        <end position="27"/>
    </location>
</feature>
<organism evidence="7 8">
    <name type="scientific">Geobacillus thermodenitrificans (strain NG80-2)</name>
    <dbReference type="NCBI Taxonomy" id="420246"/>
    <lineage>
        <taxon>Bacteria</taxon>
        <taxon>Bacillati</taxon>
        <taxon>Bacillota</taxon>
        <taxon>Bacilli</taxon>
        <taxon>Bacillales</taxon>
        <taxon>Anoxybacillaceae</taxon>
        <taxon>Geobacillus</taxon>
    </lineage>
</organism>
<keyword evidence="2" id="KW-0645">Protease</keyword>
<evidence type="ECO:0000313" key="8">
    <source>
        <dbReference type="Proteomes" id="UP000001578"/>
    </source>
</evidence>
<keyword evidence="3" id="KW-0378">Hydrolase</keyword>
<dbReference type="PANTHER" id="PTHR47053">
    <property type="entry name" value="MUREIN DD-ENDOPEPTIDASE MEPH-RELATED"/>
    <property type="match status" value="1"/>
</dbReference>
<evidence type="ECO:0000256" key="4">
    <source>
        <dbReference type="ARBA" id="ARBA00022807"/>
    </source>
</evidence>
<dbReference type="Proteomes" id="UP000001578">
    <property type="component" value="Chromosome"/>
</dbReference>
<dbReference type="SUPFAM" id="SSF47090">
    <property type="entry name" value="PGBD-like"/>
    <property type="match status" value="6"/>
</dbReference>
<name>A4ISZ7_GEOTN</name>
<proteinExistence type="inferred from homology"/>
<gene>
    <name evidence="7" type="ordered locus">GTNG_3106</name>
</gene>
<protein>
    <submittedName>
        <fullName evidence="7">Cell wall lytic activity</fullName>
    </submittedName>
</protein>
<evidence type="ECO:0000256" key="1">
    <source>
        <dbReference type="ARBA" id="ARBA00007074"/>
    </source>
</evidence>
<evidence type="ECO:0000256" key="2">
    <source>
        <dbReference type="ARBA" id="ARBA00022670"/>
    </source>
</evidence>
<dbReference type="GO" id="GO:0006508">
    <property type="term" value="P:proteolysis"/>
    <property type="evidence" value="ECO:0007669"/>
    <property type="project" value="UniProtKB-KW"/>
</dbReference>
<dbReference type="InterPro" id="IPR038765">
    <property type="entry name" value="Papain-like_cys_pep_sf"/>
</dbReference>
<feature type="domain" description="NlpC/P60" evidence="6">
    <location>
        <begin position="508"/>
        <end position="627"/>
    </location>
</feature>
<comment type="similarity">
    <text evidence="1">Belongs to the peptidase C40 family.</text>
</comment>
<dbReference type="PROSITE" id="PS51935">
    <property type="entry name" value="NLPC_P60"/>
    <property type="match status" value="1"/>
</dbReference>
<evidence type="ECO:0000256" key="5">
    <source>
        <dbReference type="SAM" id="SignalP"/>
    </source>
</evidence>
<feature type="chain" id="PRO_5002670692" evidence="5">
    <location>
        <begin position="28"/>
        <end position="627"/>
    </location>
</feature>
<evidence type="ECO:0000256" key="3">
    <source>
        <dbReference type="ARBA" id="ARBA00022801"/>
    </source>
</evidence>
<dbReference type="InterPro" id="IPR036365">
    <property type="entry name" value="PGBD-like_sf"/>
</dbReference>
<dbReference type="AlphaFoldDB" id="A4ISZ7"/>
<dbReference type="Pfam" id="PF00877">
    <property type="entry name" value="NLPC_P60"/>
    <property type="match status" value="1"/>
</dbReference>
<dbReference type="InterPro" id="IPR036366">
    <property type="entry name" value="PGBDSf"/>
</dbReference>
<evidence type="ECO:0000259" key="6">
    <source>
        <dbReference type="PROSITE" id="PS51935"/>
    </source>
</evidence>
<dbReference type="KEGG" id="gtn:GTNG_3106"/>
<dbReference type="eggNOG" id="COG0791">
    <property type="taxonomic scope" value="Bacteria"/>
</dbReference>
<dbReference type="eggNOG" id="COG3409">
    <property type="taxonomic scope" value="Bacteria"/>
</dbReference>
<dbReference type="EMBL" id="CP000557">
    <property type="protein sequence ID" value="ABO68451.1"/>
    <property type="molecule type" value="Genomic_DNA"/>
</dbReference>
<dbReference type="InterPro" id="IPR002477">
    <property type="entry name" value="Peptidoglycan-bd-like"/>
</dbReference>
<dbReference type="GO" id="GO:0008234">
    <property type="term" value="F:cysteine-type peptidase activity"/>
    <property type="evidence" value="ECO:0007669"/>
    <property type="project" value="UniProtKB-KW"/>
</dbReference>
<sequence>MKVKSSKVVLATAFASALFLAPDDSQAAEWKVGMSSSKVKELQQLLKEKGFFSYPQATGYFGPITEEAVRAFQKAANLPVTGVVDDATYAKLRAFVPTARTLSVGMRGDDVKVLQQRLKQLGYFKYPEITGYFGTVTEAAVKQFQQANGLKVTGKADAVTIERLRQAASKQATTTSSSSVTLKIGSRGSEVSELQKNLKLLGYFTYPTATGYYGTITADAVRRFQKDNGLPATGSVDSTTLGRIADAVKKKTAPPAKENSSSVYLKIGTRGEKVKQVQTNLKQLGYFTYPEITGYYGTITADAVRRFQKDNGLPVTGSVDSTTFGRIEDAVKKKTASPAKESSSSVYLKTGTRGEKVKQVQTNLKQLGYFTYPEITGYYGTITADAVRRFQKDNGLPVTGSVDSTTFGRIEDAVKKKTAPPAEENRTSIYLTIGTRGEEVKRVQTKLKQLGYFTYPEITGYYGTITADAVRRFQKDAKLQANGIVDSQTYERLIGQAPASKGQASASKLDVMELIADAAELLGKPYVWGGETPQVGFDCSGFIYYLFAQQGISLPRTVADIWNVGKPVSSPAVGDIVFFETYKKGPSHAGIYIGNGQFIHSGSSTGVTISRLDQSYWKQRYLGAKRY</sequence>
<dbReference type="InterPro" id="IPR000064">
    <property type="entry name" value="NLP_P60_dom"/>
</dbReference>
<dbReference type="RefSeq" id="WP_011888249.1">
    <property type="nucleotide sequence ID" value="NC_009328.1"/>
</dbReference>
<dbReference type="Pfam" id="PF01471">
    <property type="entry name" value="PG_binding_1"/>
    <property type="match status" value="6"/>
</dbReference>
<reference evidence="7 8" key="1">
    <citation type="journal article" date="2007" name="Proc. Natl. Acad. Sci. U.S.A.">
        <title>Genome and proteome of long-chain alkane degrading Geobacillus thermodenitrificans NG80-2 isolated from a deep-subsurface oil reservoir.</title>
        <authorList>
            <person name="Feng L."/>
            <person name="Wang W."/>
            <person name="Cheng J."/>
            <person name="Ren Y."/>
            <person name="Zhao G."/>
            <person name="Gao C."/>
            <person name="Tang Y."/>
            <person name="Liu X."/>
            <person name="Han W."/>
            <person name="Peng X."/>
            <person name="Liu R."/>
            <person name="Wang L."/>
        </authorList>
    </citation>
    <scope>NUCLEOTIDE SEQUENCE [LARGE SCALE GENOMIC DNA]</scope>
    <source>
        <strain evidence="7 8">NG80-2</strain>
    </source>
</reference>
<accession>A4ISZ7</accession>
<evidence type="ECO:0000313" key="7">
    <source>
        <dbReference type="EMBL" id="ABO68451.1"/>
    </source>
</evidence>